<organism evidence="2 3">
    <name type="scientific">Raoultibacter massiliensis</name>
    <dbReference type="NCBI Taxonomy" id="1852371"/>
    <lineage>
        <taxon>Bacteria</taxon>
        <taxon>Bacillati</taxon>
        <taxon>Actinomycetota</taxon>
        <taxon>Coriobacteriia</taxon>
        <taxon>Eggerthellales</taxon>
        <taxon>Eggerthellaceae</taxon>
        <taxon>Raoultibacter</taxon>
    </lineage>
</organism>
<gene>
    <name evidence="2" type="ORF">AAA083_11030</name>
</gene>
<keyword evidence="1" id="KW-0812">Transmembrane</keyword>
<accession>A0ABV1JEJ9</accession>
<reference evidence="2 3" key="1">
    <citation type="submission" date="2024-04" db="EMBL/GenBank/DDBJ databases">
        <title>Human intestinal bacterial collection.</title>
        <authorList>
            <person name="Pauvert C."/>
            <person name="Hitch T.C.A."/>
            <person name="Clavel T."/>
        </authorList>
    </citation>
    <scope>NUCLEOTIDE SEQUENCE [LARGE SCALE GENOMIC DNA]</scope>
    <source>
        <strain evidence="2 3">CLA-KB-H42</strain>
    </source>
</reference>
<evidence type="ECO:0000313" key="2">
    <source>
        <dbReference type="EMBL" id="MEQ3363505.1"/>
    </source>
</evidence>
<dbReference type="RefSeq" id="WP_102373335.1">
    <property type="nucleotide sequence ID" value="NZ_JBBNOP010000009.1"/>
</dbReference>
<keyword evidence="3" id="KW-1185">Reference proteome</keyword>
<evidence type="ECO:0000256" key="1">
    <source>
        <dbReference type="SAM" id="Phobius"/>
    </source>
</evidence>
<comment type="caution">
    <text evidence="2">The sequence shown here is derived from an EMBL/GenBank/DDBJ whole genome shotgun (WGS) entry which is preliminary data.</text>
</comment>
<feature type="transmembrane region" description="Helical" evidence="1">
    <location>
        <begin position="31"/>
        <end position="55"/>
    </location>
</feature>
<evidence type="ECO:0000313" key="3">
    <source>
        <dbReference type="Proteomes" id="UP001487305"/>
    </source>
</evidence>
<keyword evidence="1" id="KW-0472">Membrane</keyword>
<proteinExistence type="predicted"/>
<sequence length="199" mass="21230">MRSVLDIAPKLVRTLRDRVGDTRGFTLAEQLVSIVFLGLLCVVIGVGLNAALNAYRVANESTRANELLTRAVEEVSDELAFAPSVEGSDSKDPITIADCKFVSPTLKRPVVIGNDPNGGGITLVLQERETGADGTVSTPFPRVLVASSHGLTVQISDVAFNVNKDNNNYQYTWNYTIAVTLQGSSSVIASTSMTVAWTG</sequence>
<protein>
    <recommendedName>
        <fullName evidence="4">Prepilin-type N-terminal cleavage/methylation domain-containing protein</fullName>
    </recommendedName>
</protein>
<dbReference type="Proteomes" id="UP001487305">
    <property type="component" value="Unassembled WGS sequence"/>
</dbReference>
<keyword evidence="1" id="KW-1133">Transmembrane helix</keyword>
<name>A0ABV1JEJ9_9ACTN</name>
<evidence type="ECO:0008006" key="4">
    <source>
        <dbReference type="Google" id="ProtNLM"/>
    </source>
</evidence>
<dbReference type="EMBL" id="JBBNOP010000009">
    <property type="protein sequence ID" value="MEQ3363505.1"/>
    <property type="molecule type" value="Genomic_DNA"/>
</dbReference>